<keyword evidence="3" id="KW-1185">Reference proteome</keyword>
<evidence type="ECO:0000313" key="3">
    <source>
        <dbReference type="Proteomes" id="UP000594638"/>
    </source>
</evidence>
<sequence length="51" mass="5481">IEAEVAALEVEKELAKVPTSLRTPRPKPTPTKETGKNKKGKQPSIPVCTSP</sequence>
<feature type="region of interest" description="Disordered" evidence="1">
    <location>
        <begin position="15"/>
        <end position="51"/>
    </location>
</feature>
<protein>
    <submittedName>
        <fullName evidence="2">Uncharacterized protein</fullName>
    </submittedName>
</protein>
<name>A0A8S0UR47_OLEEU</name>
<gene>
    <name evidence="2" type="ORF">OLEA9_A030489</name>
</gene>
<reference evidence="2 3" key="1">
    <citation type="submission" date="2019-12" db="EMBL/GenBank/DDBJ databases">
        <authorList>
            <person name="Alioto T."/>
            <person name="Alioto T."/>
            <person name="Gomez Garrido J."/>
        </authorList>
    </citation>
    <scope>NUCLEOTIDE SEQUENCE [LARGE SCALE GENOMIC DNA]</scope>
</reference>
<accession>A0A8S0UR47</accession>
<proteinExistence type="predicted"/>
<feature type="non-terminal residue" evidence="2">
    <location>
        <position position="51"/>
    </location>
</feature>
<dbReference type="AlphaFoldDB" id="A0A8S0UR47"/>
<dbReference type="Gramene" id="OE9A030489T1">
    <property type="protein sequence ID" value="OE9A030489C1"/>
    <property type="gene ID" value="OE9A030489"/>
</dbReference>
<dbReference type="EMBL" id="CACTIH010007968">
    <property type="protein sequence ID" value="CAA3018924.1"/>
    <property type="molecule type" value="Genomic_DNA"/>
</dbReference>
<dbReference type="Proteomes" id="UP000594638">
    <property type="component" value="Unassembled WGS sequence"/>
</dbReference>
<feature type="non-terminal residue" evidence="2">
    <location>
        <position position="1"/>
    </location>
</feature>
<evidence type="ECO:0000256" key="1">
    <source>
        <dbReference type="SAM" id="MobiDB-lite"/>
    </source>
</evidence>
<comment type="caution">
    <text evidence="2">The sequence shown here is derived from an EMBL/GenBank/DDBJ whole genome shotgun (WGS) entry which is preliminary data.</text>
</comment>
<organism evidence="2 3">
    <name type="scientific">Olea europaea subsp. europaea</name>
    <dbReference type="NCBI Taxonomy" id="158383"/>
    <lineage>
        <taxon>Eukaryota</taxon>
        <taxon>Viridiplantae</taxon>
        <taxon>Streptophyta</taxon>
        <taxon>Embryophyta</taxon>
        <taxon>Tracheophyta</taxon>
        <taxon>Spermatophyta</taxon>
        <taxon>Magnoliopsida</taxon>
        <taxon>eudicotyledons</taxon>
        <taxon>Gunneridae</taxon>
        <taxon>Pentapetalae</taxon>
        <taxon>asterids</taxon>
        <taxon>lamiids</taxon>
        <taxon>Lamiales</taxon>
        <taxon>Oleaceae</taxon>
        <taxon>Oleeae</taxon>
        <taxon>Olea</taxon>
    </lineage>
</organism>
<evidence type="ECO:0000313" key="2">
    <source>
        <dbReference type="EMBL" id="CAA3018924.1"/>
    </source>
</evidence>